<accession>A0A090W870</accession>
<gene>
    <name evidence="8" type="ORF">JCM19300_2768</name>
</gene>
<keyword evidence="3" id="KW-1003">Cell membrane</keyword>
<evidence type="ECO:0000256" key="4">
    <source>
        <dbReference type="ARBA" id="ARBA00022692"/>
    </source>
</evidence>
<keyword evidence="6 7" id="KW-0472">Membrane</keyword>
<keyword evidence="5 7" id="KW-1133">Transmembrane helix</keyword>
<reference evidence="8 9" key="1">
    <citation type="journal article" date="2014" name="Genome Announc.">
        <title>Draft Genome Sequences of Marine Flavobacterium Algibacter lectus Strains SS8 and NR4.</title>
        <authorList>
            <person name="Takatani N."/>
            <person name="Nakanishi M."/>
            <person name="Meirelles P."/>
            <person name="Mino S."/>
            <person name="Suda W."/>
            <person name="Oshima K."/>
            <person name="Hattori M."/>
            <person name="Ohkuma M."/>
            <person name="Hosokawa M."/>
            <person name="Miyashita K."/>
            <person name="Thompson F.L."/>
            <person name="Niwa A."/>
            <person name="Sawabe T."/>
            <person name="Sawabe T."/>
        </authorList>
    </citation>
    <scope>NUCLEOTIDE SEQUENCE [LARGE SCALE GENOMIC DNA]</scope>
    <source>
        <strain evidence="8 9">JCM 19300</strain>
    </source>
</reference>
<dbReference type="PIRSF" id="PIRSF006603">
    <property type="entry name" value="DinF"/>
    <property type="match status" value="1"/>
</dbReference>
<dbReference type="GO" id="GO:0015297">
    <property type="term" value="F:antiporter activity"/>
    <property type="evidence" value="ECO:0007669"/>
    <property type="project" value="InterPro"/>
</dbReference>
<evidence type="ECO:0000256" key="2">
    <source>
        <dbReference type="ARBA" id="ARBA00022448"/>
    </source>
</evidence>
<evidence type="ECO:0000256" key="5">
    <source>
        <dbReference type="ARBA" id="ARBA00022989"/>
    </source>
</evidence>
<dbReference type="GO" id="GO:0042910">
    <property type="term" value="F:xenobiotic transmembrane transporter activity"/>
    <property type="evidence" value="ECO:0007669"/>
    <property type="project" value="InterPro"/>
</dbReference>
<dbReference type="Pfam" id="PF01554">
    <property type="entry name" value="MatE"/>
    <property type="match status" value="2"/>
</dbReference>
<sequence>MPSILGMMVISINGLVDIFYTSYFIGTEAFTGVSMLFPLMLVVTSVTVFVAAGSASVLSRAIGSNQVEVQKKIIPNMMALSLIGAAAVSIPGIIFSKEIVSVLGISGELFTYALEYYKVYIFGALFSIYGLSANGLIRAEGKIKQAMRFTLVSVILNILLTPLFIGVFHMGVAGAAWSSIATMFLYSLLTSLYFILGKATFNTGRFRVRLEHKILKNVLSIGFSAFSMQLSNLFRQFLLFRLVVLYGTLESIAFFNAAFRLFTFLAIPLLGLYQSMQPIIGINYGANKPYRCLKGVSIYRLAGIVLGIAMMIPILVFPEVIINIMLPNKVLNETEIFNIRMIMGVLLVIPISSSSIILFQSIGEAKLATLLPIGRQLFLFVPIVLVLTKYFGIEGIYYSLVLENVLYAFVLWIISRKILQRIALRASL</sequence>
<protein>
    <submittedName>
        <fullName evidence="8">Multi antimicrobial extrusion protein</fullName>
    </submittedName>
</protein>
<dbReference type="Proteomes" id="UP000029644">
    <property type="component" value="Unassembled WGS sequence"/>
</dbReference>
<feature type="transmembrane region" description="Helical" evidence="7">
    <location>
        <begin position="298"/>
        <end position="317"/>
    </location>
</feature>
<feature type="transmembrane region" description="Helical" evidence="7">
    <location>
        <begin position="79"/>
        <end position="96"/>
    </location>
</feature>
<feature type="transmembrane region" description="Helical" evidence="7">
    <location>
        <begin position="337"/>
        <end position="358"/>
    </location>
</feature>
<feature type="transmembrane region" description="Helical" evidence="7">
    <location>
        <begin position="37"/>
        <end position="58"/>
    </location>
</feature>
<keyword evidence="2" id="KW-0813">Transport</keyword>
<evidence type="ECO:0000313" key="8">
    <source>
        <dbReference type="EMBL" id="GAL63732.1"/>
    </source>
</evidence>
<dbReference type="InterPro" id="IPR048279">
    <property type="entry name" value="MdtK-like"/>
</dbReference>
<name>A0A090W870_9FLAO</name>
<dbReference type="PANTHER" id="PTHR43823">
    <property type="entry name" value="SPORULATION PROTEIN YKVU"/>
    <property type="match status" value="1"/>
</dbReference>
<evidence type="ECO:0000256" key="3">
    <source>
        <dbReference type="ARBA" id="ARBA00022475"/>
    </source>
</evidence>
<evidence type="ECO:0000313" key="9">
    <source>
        <dbReference type="Proteomes" id="UP000029644"/>
    </source>
</evidence>
<comment type="caution">
    <text evidence="8">The sequence shown here is derived from an EMBL/GenBank/DDBJ whole genome shotgun (WGS) entry which is preliminary data.</text>
</comment>
<feature type="transmembrane region" description="Helical" evidence="7">
    <location>
        <begin position="396"/>
        <end position="415"/>
    </location>
</feature>
<feature type="transmembrane region" description="Helical" evidence="7">
    <location>
        <begin position="149"/>
        <end position="169"/>
    </location>
</feature>
<evidence type="ECO:0000256" key="6">
    <source>
        <dbReference type="ARBA" id="ARBA00023136"/>
    </source>
</evidence>
<feature type="transmembrane region" description="Helical" evidence="7">
    <location>
        <begin position="175"/>
        <end position="196"/>
    </location>
</feature>
<feature type="transmembrane region" description="Helical" evidence="7">
    <location>
        <begin position="370"/>
        <end position="390"/>
    </location>
</feature>
<comment type="subcellular location">
    <subcellularLocation>
        <location evidence="1">Cell membrane</location>
        <topology evidence="1">Multi-pass membrane protein</topology>
    </subcellularLocation>
</comment>
<dbReference type="InterPro" id="IPR002528">
    <property type="entry name" value="MATE_fam"/>
</dbReference>
<feature type="transmembrane region" description="Helical" evidence="7">
    <location>
        <begin position="7"/>
        <end position="25"/>
    </location>
</feature>
<dbReference type="GO" id="GO:0005886">
    <property type="term" value="C:plasma membrane"/>
    <property type="evidence" value="ECO:0007669"/>
    <property type="project" value="UniProtKB-SubCell"/>
</dbReference>
<dbReference type="PANTHER" id="PTHR43823:SF3">
    <property type="entry name" value="MULTIDRUG EXPORT PROTEIN MEPA"/>
    <property type="match status" value="1"/>
</dbReference>
<dbReference type="EMBL" id="BBNQ01000013">
    <property type="protein sequence ID" value="GAL63732.1"/>
    <property type="molecule type" value="Genomic_DNA"/>
</dbReference>
<evidence type="ECO:0000256" key="7">
    <source>
        <dbReference type="SAM" id="Phobius"/>
    </source>
</evidence>
<organism evidence="8 9">
    <name type="scientific">Algibacter lectus</name>
    <dbReference type="NCBI Taxonomy" id="221126"/>
    <lineage>
        <taxon>Bacteria</taxon>
        <taxon>Pseudomonadati</taxon>
        <taxon>Bacteroidota</taxon>
        <taxon>Flavobacteriia</taxon>
        <taxon>Flavobacteriales</taxon>
        <taxon>Flavobacteriaceae</taxon>
        <taxon>Algibacter</taxon>
    </lineage>
</organism>
<keyword evidence="4 7" id="KW-0812">Transmembrane</keyword>
<proteinExistence type="predicted"/>
<feature type="transmembrane region" description="Helical" evidence="7">
    <location>
        <begin position="116"/>
        <end position="137"/>
    </location>
</feature>
<dbReference type="InterPro" id="IPR051327">
    <property type="entry name" value="MATE_MepA_subfamily"/>
</dbReference>
<evidence type="ECO:0000256" key="1">
    <source>
        <dbReference type="ARBA" id="ARBA00004651"/>
    </source>
</evidence>
<dbReference type="AlphaFoldDB" id="A0A090W870"/>